<dbReference type="Proteomes" id="UP000070700">
    <property type="component" value="Unassembled WGS sequence"/>
</dbReference>
<dbReference type="OrthoDB" id="10254945at2759"/>
<evidence type="ECO:0000256" key="1">
    <source>
        <dbReference type="SAM" id="MobiDB-lite"/>
    </source>
</evidence>
<organism evidence="2 3">
    <name type="scientific">Mollisia scopiformis</name>
    <name type="common">Conifer needle endophyte fungus</name>
    <name type="synonym">Phialocephala scopiformis</name>
    <dbReference type="NCBI Taxonomy" id="149040"/>
    <lineage>
        <taxon>Eukaryota</taxon>
        <taxon>Fungi</taxon>
        <taxon>Dikarya</taxon>
        <taxon>Ascomycota</taxon>
        <taxon>Pezizomycotina</taxon>
        <taxon>Leotiomycetes</taxon>
        <taxon>Helotiales</taxon>
        <taxon>Mollisiaceae</taxon>
        <taxon>Mollisia</taxon>
    </lineage>
</organism>
<accession>A0A194X7X2</accession>
<reference evidence="2 3" key="1">
    <citation type="submission" date="2015-10" db="EMBL/GenBank/DDBJ databases">
        <title>Full genome of DAOMC 229536 Phialocephala scopiformis, a fungal endophyte of spruce producing the potent anti-insectan compound rugulosin.</title>
        <authorList>
            <consortium name="DOE Joint Genome Institute"/>
            <person name="Walker A.K."/>
            <person name="Frasz S.L."/>
            <person name="Seifert K.A."/>
            <person name="Miller J.D."/>
            <person name="Mondo S.J."/>
            <person name="Labutti K."/>
            <person name="Lipzen A."/>
            <person name="Dockter R."/>
            <person name="Kennedy M."/>
            <person name="Grigoriev I.V."/>
            <person name="Spatafora J.W."/>
        </authorList>
    </citation>
    <scope>NUCLEOTIDE SEQUENCE [LARGE SCALE GENOMIC DNA]</scope>
    <source>
        <strain evidence="2 3">CBS 120377</strain>
    </source>
</reference>
<proteinExistence type="predicted"/>
<sequence length="630" mass="70734">MSSPPTKKTAFAQKYGPGPASINIPGNPIIVKSGFTPFPPAQPFSLDQSAQKSQDDIEDYQRKSLHGFTMQQLRDRGAIYDDPIKYTPIDIPIDPMYQRDRWTLSPLKDIFMADGVTKWSAQNNVVWSAMKPCLRIATNILYKICAHPWFDAFLLGPREYIDHSRMSAVLLLVGTAKELNLQSFSTRPPHPDNAKSCELAQSLLLGSKGMRTLRWGLMSAFELPTDPQPARVDPMYGFAIVDKDSSRPEDIKGFLAFELLSPLLRKDLTDGERIGAQVLVAFTLVHETIHILNFAKGYKEIGNLYNRKLTPREWREQYCLDEPLLEAGYSAEYALFNGCLEGIRDSPFEGTHPAFYHGSFPTKKQGRVPYLTTPSFPPVRVANPLPVAYLRNLASQDFWDANGTSIRDIRPPPNDVISFKYEGETDEEYKLADKKEAEYLMRPSSSAITIDRLVNFLPAARTAYGIELFAERLEEMKKLNDNAASLVEVALCASELCERARGTLDYESSLDLLLRDLMTIVVAQEACFERMIQIGIQGIDITTFGVMTPSQSATIQDINGRLNTMKLGCTKTAAKPLGIDLIEEQAEIQIDNLTDEIMARGLMPFRNRGQTVQCVNDCNKRRGRLKTALH</sequence>
<dbReference type="GeneID" id="28828186"/>
<dbReference type="EMBL" id="KQ947416">
    <property type="protein sequence ID" value="KUJ16266.1"/>
    <property type="molecule type" value="Genomic_DNA"/>
</dbReference>
<evidence type="ECO:0000313" key="2">
    <source>
        <dbReference type="EMBL" id="KUJ16266.1"/>
    </source>
</evidence>
<name>A0A194X7X2_MOLSC</name>
<keyword evidence="3" id="KW-1185">Reference proteome</keyword>
<dbReference type="AlphaFoldDB" id="A0A194X7X2"/>
<dbReference type="KEGG" id="psco:LY89DRAFT_719023"/>
<gene>
    <name evidence="2" type="ORF">LY89DRAFT_719023</name>
</gene>
<dbReference type="InParanoid" id="A0A194X7X2"/>
<evidence type="ECO:0000313" key="3">
    <source>
        <dbReference type="Proteomes" id="UP000070700"/>
    </source>
</evidence>
<feature type="region of interest" description="Disordered" evidence="1">
    <location>
        <begin position="1"/>
        <end position="57"/>
    </location>
</feature>
<dbReference type="RefSeq" id="XP_018070621.1">
    <property type="nucleotide sequence ID" value="XM_018218460.1"/>
</dbReference>
<protein>
    <submittedName>
        <fullName evidence="2">Uncharacterized protein</fullName>
    </submittedName>
</protein>